<sequence length="295" mass="31383">MTRLDLNYLKSDKKMVNIYDWRLRVLTTLSGVVLQTVVYSLNHAVAQSNIVPDETLGDERSQVVPLDTNGFAVDAISGGAVRGNNLFHSFQEFNVSAGREAYFLSPNTEIQNILARVTGNNRSEILGILGTFGNSPLNLFVINPNGIIFGEKASLNVSGSFVATTANGVQFGNLGIFSAINPEVPSSLLTVNPKALFFNQINQTASIQNNSIADAGKDLAGFDTIGLRVPDGKSLLLIGGNVSLNALGGRVDLGGLVEAGNINLLFDGDNLRLGFPENVTSMVCPTEVEIVPQAS</sequence>
<dbReference type="Gene3D" id="2.160.20.10">
    <property type="entry name" value="Single-stranded right-handed beta-helix, Pectin lyase-like"/>
    <property type="match status" value="1"/>
</dbReference>
<evidence type="ECO:0000313" key="2">
    <source>
        <dbReference type="EMBL" id="KYC39764.1"/>
    </source>
</evidence>
<name>A0A139X507_9CYAN</name>
<evidence type="ECO:0000259" key="1">
    <source>
        <dbReference type="SMART" id="SM00912"/>
    </source>
</evidence>
<dbReference type="InterPro" id="IPR008638">
    <property type="entry name" value="FhaB/CdiA-like_TPS"/>
</dbReference>
<dbReference type="EMBL" id="ANNX02000032">
    <property type="protein sequence ID" value="KYC39764.1"/>
    <property type="molecule type" value="Genomic_DNA"/>
</dbReference>
<dbReference type="SMART" id="SM00912">
    <property type="entry name" value="Haemagg_act"/>
    <property type="match status" value="1"/>
</dbReference>
<gene>
    <name evidence="2" type="ORF">WA1_29865</name>
</gene>
<comment type="caution">
    <text evidence="2">The sequence shown here is derived from an EMBL/GenBank/DDBJ whole genome shotgun (WGS) entry which is preliminary data.</text>
</comment>
<organism evidence="2 3">
    <name type="scientific">Scytonema hofmannii PCC 7110</name>
    <dbReference type="NCBI Taxonomy" id="128403"/>
    <lineage>
        <taxon>Bacteria</taxon>
        <taxon>Bacillati</taxon>
        <taxon>Cyanobacteriota</taxon>
        <taxon>Cyanophyceae</taxon>
        <taxon>Nostocales</taxon>
        <taxon>Scytonemataceae</taxon>
        <taxon>Scytonema</taxon>
    </lineage>
</organism>
<dbReference type="AlphaFoldDB" id="A0A139X507"/>
<dbReference type="NCBIfam" id="TIGR01901">
    <property type="entry name" value="adhes_NPXG"/>
    <property type="match status" value="1"/>
</dbReference>
<keyword evidence="3" id="KW-1185">Reference proteome</keyword>
<protein>
    <recommendedName>
        <fullName evidence="1">Filamentous haemagglutinin FhaB/tRNA nuclease CdiA-like TPS domain-containing protein</fullName>
    </recommendedName>
</protein>
<dbReference type="Proteomes" id="UP000076925">
    <property type="component" value="Unassembled WGS sequence"/>
</dbReference>
<evidence type="ECO:0000313" key="3">
    <source>
        <dbReference type="Proteomes" id="UP000076925"/>
    </source>
</evidence>
<dbReference type="InterPro" id="IPR012334">
    <property type="entry name" value="Pectin_lyas_fold"/>
</dbReference>
<proteinExistence type="predicted"/>
<accession>A0A139X507</accession>
<feature type="domain" description="Filamentous haemagglutinin FhaB/tRNA nuclease CdiA-like TPS" evidence="1">
    <location>
        <begin position="63"/>
        <end position="172"/>
    </location>
</feature>
<reference evidence="2 3" key="1">
    <citation type="journal article" date="2013" name="Genome Biol. Evol.">
        <title>Genomes of Stigonematalean cyanobacteria (subsection V) and the evolution of oxygenic photosynthesis from prokaryotes to plastids.</title>
        <authorList>
            <person name="Dagan T."/>
            <person name="Roettger M."/>
            <person name="Stucken K."/>
            <person name="Landan G."/>
            <person name="Koch R."/>
            <person name="Major P."/>
            <person name="Gould S.B."/>
            <person name="Goremykin V.V."/>
            <person name="Rippka R."/>
            <person name="Tandeau de Marsac N."/>
            <person name="Gugger M."/>
            <person name="Lockhart P.J."/>
            <person name="Allen J.F."/>
            <person name="Brune I."/>
            <person name="Maus I."/>
            <person name="Puhler A."/>
            <person name="Martin W.F."/>
        </authorList>
    </citation>
    <scope>NUCLEOTIDE SEQUENCE [LARGE SCALE GENOMIC DNA]</scope>
    <source>
        <strain evidence="2 3">PCC 7110</strain>
    </source>
</reference>
<dbReference type="STRING" id="128403.WA1_29865"/>
<dbReference type="SUPFAM" id="SSF51126">
    <property type="entry name" value="Pectin lyase-like"/>
    <property type="match status" value="1"/>
</dbReference>
<dbReference type="InterPro" id="IPR011050">
    <property type="entry name" value="Pectin_lyase_fold/virulence"/>
</dbReference>
<dbReference type="Pfam" id="PF05860">
    <property type="entry name" value="TPS"/>
    <property type="match status" value="1"/>
</dbReference>